<dbReference type="Pfam" id="PF13279">
    <property type="entry name" value="4HBT_2"/>
    <property type="match status" value="1"/>
</dbReference>
<evidence type="ECO:0000313" key="4">
    <source>
        <dbReference type="Proteomes" id="UP000315711"/>
    </source>
</evidence>
<name>A0A562QLH0_9BACI</name>
<gene>
    <name evidence="3" type="ORF">IQ10_01740</name>
</gene>
<dbReference type="PANTHER" id="PTHR31793">
    <property type="entry name" value="4-HYDROXYBENZOYL-COA THIOESTERASE FAMILY MEMBER"/>
    <property type="match status" value="1"/>
</dbReference>
<comment type="caution">
    <text evidence="3">The sequence shown here is derived from an EMBL/GenBank/DDBJ whole genome shotgun (WGS) entry which is preliminary data.</text>
</comment>
<dbReference type="PIRSF" id="PIRSF003230">
    <property type="entry name" value="YbgC"/>
    <property type="match status" value="1"/>
</dbReference>
<dbReference type="OrthoDB" id="9799036at2"/>
<dbReference type="Proteomes" id="UP000315711">
    <property type="component" value="Unassembled WGS sequence"/>
</dbReference>
<dbReference type="CDD" id="cd00586">
    <property type="entry name" value="4HBT"/>
    <property type="match status" value="1"/>
</dbReference>
<dbReference type="InterPro" id="IPR050563">
    <property type="entry name" value="4-hydroxybenzoyl-CoA_TE"/>
</dbReference>
<evidence type="ECO:0000256" key="2">
    <source>
        <dbReference type="ARBA" id="ARBA00022801"/>
    </source>
</evidence>
<dbReference type="PANTHER" id="PTHR31793:SF24">
    <property type="entry name" value="LONG-CHAIN ACYL-COA THIOESTERASE FADM"/>
    <property type="match status" value="1"/>
</dbReference>
<keyword evidence="4" id="KW-1185">Reference proteome</keyword>
<keyword evidence="2 3" id="KW-0378">Hydrolase</keyword>
<dbReference type="GO" id="GO:0047617">
    <property type="term" value="F:fatty acyl-CoA hydrolase activity"/>
    <property type="evidence" value="ECO:0007669"/>
    <property type="project" value="TreeGrafter"/>
</dbReference>
<organism evidence="3 4">
    <name type="scientific">Halalkalibacter nanhaiisediminis</name>
    <dbReference type="NCBI Taxonomy" id="688079"/>
    <lineage>
        <taxon>Bacteria</taxon>
        <taxon>Bacillati</taxon>
        <taxon>Bacillota</taxon>
        <taxon>Bacilli</taxon>
        <taxon>Bacillales</taxon>
        <taxon>Bacillaceae</taxon>
        <taxon>Halalkalibacter</taxon>
    </lineage>
</organism>
<reference evidence="3 4" key="1">
    <citation type="journal article" date="2015" name="Stand. Genomic Sci.">
        <title>Genomic Encyclopedia of Bacterial and Archaeal Type Strains, Phase III: the genomes of soil and plant-associated and newly described type strains.</title>
        <authorList>
            <person name="Whitman W.B."/>
            <person name="Woyke T."/>
            <person name="Klenk H.P."/>
            <person name="Zhou Y."/>
            <person name="Lilburn T.G."/>
            <person name="Beck B.J."/>
            <person name="De Vos P."/>
            <person name="Vandamme P."/>
            <person name="Eisen J.A."/>
            <person name="Garrity G."/>
            <person name="Hugenholtz P."/>
            <person name="Kyrpides N.C."/>
        </authorList>
    </citation>
    <scope>NUCLEOTIDE SEQUENCE [LARGE SCALE GENOMIC DNA]</scope>
    <source>
        <strain evidence="3 4">CGMCC 1.10116</strain>
    </source>
</reference>
<evidence type="ECO:0000256" key="1">
    <source>
        <dbReference type="ARBA" id="ARBA00005953"/>
    </source>
</evidence>
<dbReference type="AlphaFoldDB" id="A0A562QLH0"/>
<evidence type="ECO:0000313" key="3">
    <source>
        <dbReference type="EMBL" id="TWI57040.1"/>
    </source>
</evidence>
<dbReference type="InterPro" id="IPR006684">
    <property type="entry name" value="YbgC/YbaW"/>
</dbReference>
<dbReference type="EMBL" id="VLKZ01000004">
    <property type="protein sequence ID" value="TWI57040.1"/>
    <property type="molecule type" value="Genomic_DNA"/>
</dbReference>
<dbReference type="RefSeq" id="WP_144450065.1">
    <property type="nucleotide sequence ID" value="NZ_VLKZ01000004.1"/>
</dbReference>
<dbReference type="Gene3D" id="3.10.129.10">
    <property type="entry name" value="Hotdog Thioesterase"/>
    <property type="match status" value="1"/>
</dbReference>
<accession>A0A562QLH0</accession>
<dbReference type="SUPFAM" id="SSF54637">
    <property type="entry name" value="Thioesterase/thiol ester dehydrase-isomerase"/>
    <property type="match status" value="1"/>
</dbReference>
<proteinExistence type="inferred from homology"/>
<sequence length="153" mass="17797">MKVPAYITDIQEWQKSFQFSISIRVRFSETDAFGHLNNTNAFVYFEQARTDFYKSLGFMKKWTNEQDDSMVVVADMQCDYLQQIKFDEELKVQVKVHRLGRSSADLHYAAQNEKGILCLTGRGTIVQISKESGRSLAWNEEMREVLLTHTIET</sequence>
<dbReference type="InterPro" id="IPR029069">
    <property type="entry name" value="HotDog_dom_sf"/>
</dbReference>
<protein>
    <submittedName>
        <fullName evidence="3">Acyl-CoA thioester hydrolase</fullName>
    </submittedName>
</protein>
<comment type="similarity">
    <text evidence="1">Belongs to the 4-hydroxybenzoyl-CoA thioesterase family.</text>
</comment>